<dbReference type="Proteomes" id="UP000597877">
    <property type="component" value="Unassembled WGS sequence"/>
</dbReference>
<dbReference type="EMBL" id="JACOOZ010000011">
    <property type="protein sequence ID" value="MBC5668872.1"/>
    <property type="molecule type" value="Genomic_DNA"/>
</dbReference>
<accession>A0ABR7F5J2</accession>
<evidence type="ECO:0000313" key="3">
    <source>
        <dbReference type="Proteomes" id="UP000597877"/>
    </source>
</evidence>
<comment type="caution">
    <text evidence="2">The sequence shown here is derived from an EMBL/GenBank/DDBJ whole genome shotgun (WGS) entry which is preliminary data.</text>
</comment>
<organism evidence="2 3">
    <name type="scientific">Eubacterium segne</name>
    <dbReference type="NCBI Taxonomy" id="2763045"/>
    <lineage>
        <taxon>Bacteria</taxon>
        <taxon>Bacillati</taxon>
        <taxon>Bacillota</taxon>
        <taxon>Clostridia</taxon>
        <taxon>Eubacteriales</taxon>
        <taxon>Eubacteriaceae</taxon>
        <taxon>Eubacterium</taxon>
    </lineage>
</organism>
<evidence type="ECO:0000313" key="2">
    <source>
        <dbReference type="EMBL" id="MBC5668872.1"/>
    </source>
</evidence>
<protein>
    <recommendedName>
        <fullName evidence="4">Zn-finger containing protein</fullName>
    </recommendedName>
</protein>
<proteinExistence type="predicted"/>
<evidence type="ECO:0008006" key="4">
    <source>
        <dbReference type="Google" id="ProtNLM"/>
    </source>
</evidence>
<reference evidence="2 3" key="1">
    <citation type="submission" date="2020-08" db="EMBL/GenBank/DDBJ databases">
        <title>Genome public.</title>
        <authorList>
            <person name="Liu C."/>
            <person name="Sun Q."/>
        </authorList>
    </citation>
    <scope>NUCLEOTIDE SEQUENCE [LARGE SCALE GENOMIC DNA]</scope>
    <source>
        <strain evidence="2 3">BX4</strain>
    </source>
</reference>
<dbReference type="RefSeq" id="WP_021952361.1">
    <property type="nucleotide sequence ID" value="NZ_JACOOZ010000011.1"/>
</dbReference>
<name>A0ABR7F5J2_9FIRM</name>
<keyword evidence="1" id="KW-0472">Membrane</keyword>
<feature type="transmembrane region" description="Helical" evidence="1">
    <location>
        <begin position="20"/>
        <end position="38"/>
    </location>
</feature>
<feature type="transmembrane region" description="Helical" evidence="1">
    <location>
        <begin position="44"/>
        <end position="62"/>
    </location>
</feature>
<sequence length="136" mass="16203">MNFRNKFSNFMYGRYGIDQLSRFILGVTFVLCILSFFTKGAVNSVLSLFIFASIVLLYFRMFSRNIYKRAAENEKYLRIISKIKFNKNFSKEAREQRKYYKFFKCPGCGQKIRIPKGHGKIEIRCPKCNNKFIRRS</sequence>
<evidence type="ECO:0000256" key="1">
    <source>
        <dbReference type="SAM" id="Phobius"/>
    </source>
</evidence>
<keyword evidence="1" id="KW-1133">Transmembrane helix</keyword>
<keyword evidence="1" id="KW-0812">Transmembrane</keyword>
<dbReference type="CDD" id="cd20335">
    <property type="entry name" value="BRcat_RBR"/>
    <property type="match status" value="1"/>
</dbReference>
<gene>
    <name evidence="2" type="ORF">H8S00_12930</name>
</gene>
<keyword evidence="3" id="KW-1185">Reference proteome</keyword>